<dbReference type="GO" id="GO:0045292">
    <property type="term" value="P:mRNA cis splicing, via spliceosome"/>
    <property type="evidence" value="ECO:0007669"/>
    <property type="project" value="InterPro"/>
</dbReference>
<protein>
    <recommendedName>
        <fullName evidence="2">G-patch domain-containing protein</fullName>
    </recommendedName>
</protein>
<keyword evidence="4" id="KW-1185">Reference proteome</keyword>
<dbReference type="PANTHER" id="PTHR13288:SF8">
    <property type="entry name" value="SPLICING FACTOR 45"/>
    <property type="match status" value="1"/>
</dbReference>
<sequence length="280" mass="31055">MRTASLPARLSCDSLAEGSEERWWEGRLAAAHGLYDLCPYNQPRHIPTQRKPAKPPQPAVKIDPTGDYDPSRPNEYDLEKSQSRKRKLEKRLKREAEHKDRYRRKASRSPSPDGEPLTRTHPQSSPHKSATPFHSVHPSRVEEPSSGEDAYLRRAMLSNIKSEPPAASFASPPVPSDATTGAGENFAAKMMAKMGWKEGQCNSASFRSHVFYVLHPLVFSLISPLSISNREIRTQDYPATASAHRIPSPPAGGSPNACRPFAEHGRPRRRGWHIAGGNCG</sequence>
<dbReference type="Proteomes" id="UP000269721">
    <property type="component" value="Unassembled WGS sequence"/>
</dbReference>
<dbReference type="OrthoDB" id="5411533at2759"/>
<accession>A0A4P9W3V1</accession>
<dbReference type="GO" id="GO:0071011">
    <property type="term" value="C:precatalytic spliceosome"/>
    <property type="evidence" value="ECO:0007669"/>
    <property type="project" value="TreeGrafter"/>
</dbReference>
<proteinExistence type="predicted"/>
<organism evidence="3 4">
    <name type="scientific">Blyttiomyces helicus</name>
    <dbReference type="NCBI Taxonomy" id="388810"/>
    <lineage>
        <taxon>Eukaryota</taxon>
        <taxon>Fungi</taxon>
        <taxon>Fungi incertae sedis</taxon>
        <taxon>Chytridiomycota</taxon>
        <taxon>Chytridiomycota incertae sedis</taxon>
        <taxon>Chytridiomycetes</taxon>
        <taxon>Chytridiomycetes incertae sedis</taxon>
        <taxon>Blyttiomyces</taxon>
    </lineage>
</organism>
<feature type="region of interest" description="Disordered" evidence="1">
    <location>
        <begin position="241"/>
        <end position="280"/>
    </location>
</feature>
<feature type="region of interest" description="Disordered" evidence="1">
    <location>
        <begin position="43"/>
        <end position="146"/>
    </location>
</feature>
<evidence type="ECO:0000259" key="2">
    <source>
        <dbReference type="Pfam" id="PF01585"/>
    </source>
</evidence>
<evidence type="ECO:0000313" key="4">
    <source>
        <dbReference type="Proteomes" id="UP000269721"/>
    </source>
</evidence>
<dbReference type="EMBL" id="KZ999694">
    <property type="protein sequence ID" value="RKO84826.1"/>
    <property type="molecule type" value="Genomic_DNA"/>
</dbReference>
<dbReference type="AlphaFoldDB" id="A0A4P9W3V1"/>
<evidence type="ECO:0000313" key="3">
    <source>
        <dbReference type="EMBL" id="RKO84826.1"/>
    </source>
</evidence>
<name>A0A4P9W3V1_9FUNG</name>
<evidence type="ECO:0000256" key="1">
    <source>
        <dbReference type="SAM" id="MobiDB-lite"/>
    </source>
</evidence>
<dbReference type="GO" id="GO:0003676">
    <property type="term" value="F:nucleic acid binding"/>
    <property type="evidence" value="ECO:0007669"/>
    <property type="project" value="InterPro"/>
</dbReference>
<feature type="compositionally biased region" description="Basic and acidic residues" evidence="1">
    <location>
        <begin position="69"/>
        <end position="82"/>
    </location>
</feature>
<dbReference type="InterPro" id="IPR000467">
    <property type="entry name" value="G_patch_dom"/>
</dbReference>
<reference evidence="4" key="1">
    <citation type="journal article" date="2018" name="Nat. Microbiol.">
        <title>Leveraging single-cell genomics to expand the fungal tree of life.</title>
        <authorList>
            <person name="Ahrendt S.R."/>
            <person name="Quandt C.A."/>
            <person name="Ciobanu D."/>
            <person name="Clum A."/>
            <person name="Salamov A."/>
            <person name="Andreopoulos B."/>
            <person name="Cheng J.F."/>
            <person name="Woyke T."/>
            <person name="Pelin A."/>
            <person name="Henrissat B."/>
            <person name="Reynolds N.K."/>
            <person name="Benny G.L."/>
            <person name="Smith M.E."/>
            <person name="James T.Y."/>
            <person name="Grigoriev I.V."/>
        </authorList>
    </citation>
    <scope>NUCLEOTIDE SEQUENCE [LARGE SCALE GENOMIC DNA]</scope>
</reference>
<gene>
    <name evidence="3" type="ORF">BDK51DRAFT_47998</name>
</gene>
<dbReference type="Pfam" id="PF01585">
    <property type="entry name" value="G-patch"/>
    <property type="match status" value="1"/>
</dbReference>
<feature type="domain" description="G-patch" evidence="2">
    <location>
        <begin position="184"/>
        <end position="200"/>
    </location>
</feature>
<dbReference type="InterPro" id="IPR040052">
    <property type="entry name" value="RBM17"/>
</dbReference>
<dbReference type="PANTHER" id="PTHR13288">
    <property type="entry name" value="SPLICING FACTOR 45 SPF45"/>
    <property type="match status" value="1"/>
</dbReference>